<dbReference type="Proteomes" id="UP000078492">
    <property type="component" value="Unassembled WGS sequence"/>
</dbReference>
<dbReference type="AlphaFoldDB" id="A0A151JC39"/>
<sequence length="298" mass="34032">MNKIISNAQALSDETTIIQELQKGKTNSEYSPQLRSFALTLNFYSPKPYNYIRKVFQNKLPAPSTIRAWYSNIDGSPGFSQQSLNILKRKSEEACEKQLFACLTMDEMAIRKQVQWSNSKKHFIGYVDHGGVINFEYFEKFVQLQENGGFHLANKLNCKHIQWYKNKMNVKLAVQTLSESCATAFEQLENDGHPDFVECAATARFCYSAMELNTTDYRKVSILIAYFSSIAKRQSCGSSTQITQAVLRKLQKDGSYCPSDLEIRLQVSAMTTLKMRATEIRSNSGPKFKSSQQFEQVY</sequence>
<protein>
    <submittedName>
        <fullName evidence="3">THAP domain-containing protein 9</fullName>
    </submittedName>
</protein>
<reference evidence="3 4" key="1">
    <citation type="submission" date="2015-09" db="EMBL/GenBank/DDBJ databases">
        <title>Trachymyrmex cornetzi WGS genome.</title>
        <authorList>
            <person name="Nygaard S."/>
            <person name="Hu H."/>
            <person name="Boomsma J."/>
            <person name="Zhang G."/>
        </authorList>
    </citation>
    <scope>NUCLEOTIDE SEQUENCE [LARGE SCALE GENOMIC DNA]</scope>
    <source>
        <strain evidence="3">Tcor2-1</strain>
        <tissue evidence="3">Whole body</tissue>
    </source>
</reference>
<evidence type="ECO:0000259" key="1">
    <source>
        <dbReference type="Pfam" id="PF12017"/>
    </source>
</evidence>
<dbReference type="STRING" id="471704.A0A151JC39"/>
<evidence type="ECO:0000259" key="2">
    <source>
        <dbReference type="Pfam" id="PF21788"/>
    </source>
</evidence>
<accession>A0A151JC39</accession>
<dbReference type="InterPro" id="IPR021896">
    <property type="entry name" value="THAP9-like_HTH"/>
</dbReference>
<proteinExistence type="predicted"/>
<evidence type="ECO:0000313" key="3">
    <source>
        <dbReference type="EMBL" id="KYN23121.1"/>
    </source>
</evidence>
<gene>
    <name evidence="3" type="ORF">ALC57_04467</name>
</gene>
<keyword evidence="4" id="KW-1185">Reference proteome</keyword>
<dbReference type="Pfam" id="PF12017">
    <property type="entry name" value="Tnp_P_element"/>
    <property type="match status" value="1"/>
</dbReference>
<feature type="domain" description="Transposable element P transposase-like GTP-binding insertion" evidence="2">
    <location>
        <begin position="128"/>
        <end position="207"/>
    </location>
</feature>
<feature type="domain" description="THAP9-like helix-turn-helix" evidence="1">
    <location>
        <begin position="15"/>
        <end position="69"/>
    </location>
</feature>
<organism evidence="3 4">
    <name type="scientific">Trachymyrmex cornetzi</name>
    <dbReference type="NCBI Taxonomy" id="471704"/>
    <lineage>
        <taxon>Eukaryota</taxon>
        <taxon>Metazoa</taxon>
        <taxon>Ecdysozoa</taxon>
        <taxon>Arthropoda</taxon>
        <taxon>Hexapoda</taxon>
        <taxon>Insecta</taxon>
        <taxon>Pterygota</taxon>
        <taxon>Neoptera</taxon>
        <taxon>Endopterygota</taxon>
        <taxon>Hymenoptera</taxon>
        <taxon>Apocrita</taxon>
        <taxon>Aculeata</taxon>
        <taxon>Formicoidea</taxon>
        <taxon>Formicidae</taxon>
        <taxon>Myrmicinae</taxon>
        <taxon>Trachymyrmex</taxon>
    </lineage>
</organism>
<dbReference type="EMBL" id="KQ979072">
    <property type="protein sequence ID" value="KYN23121.1"/>
    <property type="molecule type" value="Genomic_DNA"/>
</dbReference>
<name>A0A151JC39_9HYME</name>
<dbReference type="Pfam" id="PF21788">
    <property type="entry name" value="TNP-like_GBD"/>
    <property type="match status" value="1"/>
</dbReference>
<dbReference type="InterPro" id="IPR048366">
    <property type="entry name" value="TNP-like_GBD"/>
</dbReference>
<evidence type="ECO:0000313" key="4">
    <source>
        <dbReference type="Proteomes" id="UP000078492"/>
    </source>
</evidence>